<dbReference type="PANTHER" id="PTHR30121:SF6">
    <property type="entry name" value="SLR6007 PROTEIN"/>
    <property type="match status" value="1"/>
</dbReference>
<keyword evidence="4" id="KW-1185">Reference proteome</keyword>
<comment type="caution">
    <text evidence="3">The sequence shown here is derived from an EMBL/GenBank/DDBJ whole genome shotgun (WGS) entry which is preliminary data.</text>
</comment>
<name>A0A0J6WL90_9MYCO</name>
<sequence>MPLTEDDIRTMAALRDLFAEDDPQLANWLRARRPAHRMALLADTLGDGTVEEATEPEPEAVDEPEPEPVDDAPVVDVPDTEVPLGRDLHSGEPVSIPLAALRKHVAIFAGSGSGKTVLIRRLVEECALRGVSAIVLDPNNDLSRLGTAWPQKPEGWQRADDARAEEYLRTTEVTVWTPRRTSGRPLAFQPLPDFGSVVDDHDEFFEAVEAACSALEPQALITGKTQKATRARAVLREALQHYGRTDEPTLAGFVRLLADLPEDISDMAGARQIAEDLSQNLRAAMVNDPLFGGAGTPVDPGVLLTPSEGYRARVSVISMIGLPSDEQRQSFVNQLQMALFAWIKRHPAGDRPLGGLMVMDEAQNFAPARGFTACTRSTLALSSQARKYGLGLVFATQAPKGLNLNIPGNAAIQFYGLLNAPAQIETAREMARAKGGLVDDISRLRVGNFYVATEGEAFHRVVEPWCLSFHPSSPPSADEVLALAVQQ</sequence>
<dbReference type="InterPro" id="IPR003593">
    <property type="entry name" value="AAA+_ATPase"/>
</dbReference>
<dbReference type="CDD" id="cd01127">
    <property type="entry name" value="TrwB_TraG_TraD_VirD4"/>
    <property type="match status" value="1"/>
</dbReference>
<dbReference type="InterPro" id="IPR002789">
    <property type="entry name" value="HerA_central"/>
</dbReference>
<accession>A0A0J6WL90</accession>
<feature type="compositionally biased region" description="Acidic residues" evidence="1">
    <location>
        <begin position="49"/>
        <end position="70"/>
    </location>
</feature>
<protein>
    <submittedName>
        <fullName evidence="3">AAA-like domain protein</fullName>
    </submittedName>
</protein>
<dbReference type="PANTHER" id="PTHR30121">
    <property type="entry name" value="UNCHARACTERIZED PROTEIN YJGR-RELATED"/>
    <property type="match status" value="1"/>
</dbReference>
<gene>
    <name evidence="3" type="ORF">MCHLDSM_00678</name>
</gene>
<evidence type="ECO:0000313" key="4">
    <source>
        <dbReference type="Proteomes" id="UP000036513"/>
    </source>
</evidence>
<dbReference type="Pfam" id="PF01935">
    <property type="entry name" value="DUF87"/>
    <property type="match status" value="1"/>
</dbReference>
<dbReference type="Gene3D" id="3.40.50.300">
    <property type="entry name" value="P-loop containing nucleotide triphosphate hydrolases"/>
    <property type="match status" value="2"/>
</dbReference>
<feature type="region of interest" description="Disordered" evidence="1">
    <location>
        <begin position="47"/>
        <end position="75"/>
    </location>
</feature>
<dbReference type="PATRIC" id="fig|37916.4.peg.732"/>
<evidence type="ECO:0000259" key="2">
    <source>
        <dbReference type="SMART" id="SM00382"/>
    </source>
</evidence>
<dbReference type="STRING" id="37916.MCHLDSM_00678"/>
<organism evidence="3 4">
    <name type="scientific">Mycolicibacterium chlorophenolicum</name>
    <dbReference type="NCBI Taxonomy" id="37916"/>
    <lineage>
        <taxon>Bacteria</taxon>
        <taxon>Bacillati</taxon>
        <taxon>Actinomycetota</taxon>
        <taxon>Actinomycetes</taxon>
        <taxon>Mycobacteriales</taxon>
        <taxon>Mycobacteriaceae</taxon>
        <taxon>Mycolicibacterium</taxon>
    </lineage>
</organism>
<dbReference type="InterPro" id="IPR027417">
    <property type="entry name" value="P-loop_NTPase"/>
</dbReference>
<evidence type="ECO:0000256" key="1">
    <source>
        <dbReference type="SAM" id="MobiDB-lite"/>
    </source>
</evidence>
<dbReference type="AlphaFoldDB" id="A0A0J6WL90"/>
<dbReference type="EMBL" id="JYNL01000008">
    <property type="protein sequence ID" value="KMO82798.1"/>
    <property type="molecule type" value="Genomic_DNA"/>
</dbReference>
<evidence type="ECO:0000313" key="3">
    <source>
        <dbReference type="EMBL" id="KMO82798.1"/>
    </source>
</evidence>
<feature type="domain" description="AAA+ ATPase" evidence="2">
    <location>
        <begin position="101"/>
        <end position="418"/>
    </location>
</feature>
<dbReference type="SUPFAM" id="SSF52540">
    <property type="entry name" value="P-loop containing nucleoside triphosphate hydrolases"/>
    <property type="match status" value="1"/>
</dbReference>
<reference evidence="3 4" key="1">
    <citation type="journal article" date="2015" name="Genome Biol. Evol.">
        <title>Characterization of Three Mycobacterium spp. with Potential Use in Bioremediation by Genome Sequencing and Comparative Genomics.</title>
        <authorList>
            <person name="Das S."/>
            <person name="Pettersson B.M."/>
            <person name="Behra P.R."/>
            <person name="Ramesh M."/>
            <person name="Dasgupta S."/>
            <person name="Bhattacharya A."/>
            <person name="Kirsebom L.A."/>
        </authorList>
    </citation>
    <scope>NUCLEOTIDE SEQUENCE [LARGE SCALE GENOMIC DNA]</scope>
    <source>
        <strain evidence="3 4">DSM 43826</strain>
    </source>
</reference>
<dbReference type="Proteomes" id="UP000036513">
    <property type="component" value="Unassembled WGS sequence"/>
</dbReference>
<dbReference type="SMART" id="SM00382">
    <property type="entry name" value="AAA"/>
    <property type="match status" value="1"/>
</dbReference>
<dbReference type="InterPro" id="IPR051162">
    <property type="entry name" value="T4SS_component"/>
</dbReference>
<proteinExistence type="predicted"/>